<organism evidence="1 2">
    <name type="scientific">Cytophaga hutchinsonii (strain ATCC 33406 / DSM 1761 / CIP 103989 / NBRC 15051 / NCIMB 9469 / D465)</name>
    <dbReference type="NCBI Taxonomy" id="269798"/>
    <lineage>
        <taxon>Bacteria</taxon>
        <taxon>Pseudomonadati</taxon>
        <taxon>Bacteroidota</taxon>
        <taxon>Cytophagia</taxon>
        <taxon>Cytophagales</taxon>
        <taxon>Cytophagaceae</taxon>
        <taxon>Cytophaga</taxon>
    </lineage>
</organism>
<dbReference type="KEGG" id="chu:CHU_3623"/>
<dbReference type="AlphaFoldDB" id="A0A6N4SWK8"/>
<dbReference type="Gene3D" id="2.30.320.10">
    <property type="entry name" value="YwqG-like"/>
    <property type="match status" value="1"/>
</dbReference>
<gene>
    <name evidence="1" type="ordered locus">CHU_3623</name>
</gene>
<dbReference type="Pfam" id="PF09234">
    <property type="entry name" value="DUF1963"/>
    <property type="match status" value="1"/>
</dbReference>
<accession>A0A6N4SWK8</accession>
<sequence length="281" mass="31600">MFWGKKSIEDKIKAKVKATLSKKVAELINNNLAVCIEFDGDGKIEASLGDTKYGGSPHFITADKVPVYENRPLKLLAQINCKDLSPLENFPHEGMLYVFMDVEEEPTAFPEKRGQFKVLYIPMIDLSDTAGSLPEKDAYKLIPIQTYSIHENQSYIFDGIDVPEEDVYKIIDLQYGLIAEIVGQFGSQTIGGVPDMQALWGWAYQHLGYVDADGVLDWKRVEASEGEAANKAEQILKDFELVYTTILDSHGHTDSWIHIGIHKEDLNNRNFSNVYATFVST</sequence>
<keyword evidence="2" id="KW-1185">Reference proteome</keyword>
<evidence type="ECO:0008006" key="3">
    <source>
        <dbReference type="Google" id="ProtNLM"/>
    </source>
</evidence>
<dbReference type="EMBL" id="CP000383">
    <property type="protein sequence ID" value="ABG60856.1"/>
    <property type="molecule type" value="Genomic_DNA"/>
</dbReference>
<dbReference type="PANTHER" id="PTHR36436:SF6">
    <property type="entry name" value="SLL5081 PROTEIN"/>
    <property type="match status" value="1"/>
</dbReference>
<proteinExistence type="predicted"/>
<dbReference type="RefSeq" id="WP_011586961.1">
    <property type="nucleotide sequence ID" value="NC_008255.1"/>
</dbReference>
<reference evidence="1 2" key="1">
    <citation type="journal article" date="2007" name="Appl. Environ. Microbiol.">
        <title>Genome sequence of the cellulolytic gliding bacterium Cytophaga hutchinsonii.</title>
        <authorList>
            <person name="Xie G."/>
            <person name="Bruce D.C."/>
            <person name="Challacombe J.F."/>
            <person name="Chertkov O."/>
            <person name="Detter J.C."/>
            <person name="Gilna P."/>
            <person name="Han C.S."/>
            <person name="Lucas S."/>
            <person name="Misra M."/>
            <person name="Myers G.L."/>
            <person name="Richardson P."/>
            <person name="Tapia R."/>
            <person name="Thayer N."/>
            <person name="Thompson L.S."/>
            <person name="Brettin T.S."/>
            <person name="Henrissat B."/>
            <person name="Wilson D.B."/>
            <person name="McBride M.J."/>
        </authorList>
    </citation>
    <scope>NUCLEOTIDE SEQUENCE [LARGE SCALE GENOMIC DNA]</scope>
    <source>
        <strain evidence="2">ATCC 33406 / DSM 1761 / CIP 103989 / NBRC 15051 / NCIMB 9469 / D465</strain>
    </source>
</reference>
<dbReference type="InterPro" id="IPR015315">
    <property type="entry name" value="DUF1963"/>
</dbReference>
<evidence type="ECO:0000313" key="1">
    <source>
        <dbReference type="EMBL" id="ABG60856.1"/>
    </source>
</evidence>
<protein>
    <recommendedName>
        <fullName evidence="3">DUF1963 domain-containing protein</fullName>
    </recommendedName>
</protein>
<dbReference type="InterPro" id="IPR035948">
    <property type="entry name" value="YwqG-like_sf"/>
</dbReference>
<dbReference type="PANTHER" id="PTHR36436">
    <property type="entry name" value="SLL5081 PROTEIN"/>
    <property type="match status" value="1"/>
</dbReference>
<dbReference type="Proteomes" id="UP000001822">
    <property type="component" value="Chromosome"/>
</dbReference>
<name>A0A6N4SWK8_CYTH3</name>
<dbReference type="OrthoDB" id="1414356at2"/>
<dbReference type="SUPFAM" id="SSF103032">
    <property type="entry name" value="Hypothetical protein YwqG"/>
    <property type="match status" value="1"/>
</dbReference>
<evidence type="ECO:0000313" key="2">
    <source>
        <dbReference type="Proteomes" id="UP000001822"/>
    </source>
</evidence>